<dbReference type="EMBL" id="JJMU01000021">
    <property type="protein sequence ID" value="KGE15051.1"/>
    <property type="molecule type" value="Genomic_DNA"/>
</dbReference>
<organism evidence="1 2">
    <name type="scientific">Sphingobacterium deserti</name>
    <dbReference type="NCBI Taxonomy" id="1229276"/>
    <lineage>
        <taxon>Bacteria</taxon>
        <taxon>Pseudomonadati</taxon>
        <taxon>Bacteroidota</taxon>
        <taxon>Sphingobacteriia</taxon>
        <taxon>Sphingobacteriales</taxon>
        <taxon>Sphingobacteriaceae</taxon>
        <taxon>Sphingobacterium</taxon>
    </lineage>
</organism>
<keyword evidence="2" id="KW-1185">Reference proteome</keyword>
<dbReference type="Proteomes" id="UP000031802">
    <property type="component" value="Unassembled WGS sequence"/>
</dbReference>
<name>A0A0B8T2E7_9SPHI</name>
<comment type="caution">
    <text evidence="1">The sequence shown here is derived from an EMBL/GenBank/DDBJ whole genome shotgun (WGS) entry which is preliminary data.</text>
</comment>
<evidence type="ECO:0000313" key="1">
    <source>
        <dbReference type="EMBL" id="KGE15051.1"/>
    </source>
</evidence>
<proteinExistence type="predicted"/>
<reference evidence="1 2" key="2">
    <citation type="journal article" date="2015" name="PLoS ONE">
        <title>Whole-Genome Optical Mapping and Finished Genome Sequence of Sphingobacterium deserti sp. nov., a New Species Isolated from the Western Desert of China.</title>
        <authorList>
            <person name="Teng C."/>
            <person name="Zhou Z."/>
            <person name="Molnar I."/>
            <person name="Li X."/>
            <person name="Tang R."/>
            <person name="Chen M."/>
            <person name="Wang L."/>
            <person name="Su S."/>
            <person name="Zhang W."/>
            <person name="Lin M."/>
        </authorList>
    </citation>
    <scope>NUCLEOTIDE SEQUENCE [LARGE SCALE GENOMIC DNA]</scope>
    <source>
        <strain evidence="2">ACCC05744</strain>
    </source>
</reference>
<sequence>MKTHLFPNRIDRVVCSDLDETFFPFLAADKPKSDISVLETSYNTRSNFPNSFQKCGAASAL</sequence>
<dbReference type="AlphaFoldDB" id="A0A0B8T2E7"/>
<gene>
    <name evidence="1" type="ORF">DI53_1278</name>
</gene>
<protein>
    <submittedName>
        <fullName evidence="1">Uncharacterized protein</fullName>
    </submittedName>
</protein>
<evidence type="ECO:0000313" key="2">
    <source>
        <dbReference type="Proteomes" id="UP000031802"/>
    </source>
</evidence>
<accession>A0A0B8T2E7</accession>
<reference evidence="2" key="1">
    <citation type="submission" date="2014-04" db="EMBL/GenBank/DDBJ databases">
        <title>Whole-Genome optical mapping and complete genome sequence of Sphingobacterium deserti sp. nov., a new spaces isolated from desert in the west of China.</title>
        <authorList>
            <person name="Teng C."/>
            <person name="Zhou Z."/>
            <person name="Li X."/>
            <person name="Chen M."/>
            <person name="Lin M."/>
            <person name="Wang L."/>
            <person name="Su S."/>
            <person name="Zhang C."/>
            <person name="Zhang W."/>
        </authorList>
    </citation>
    <scope>NUCLEOTIDE SEQUENCE [LARGE SCALE GENOMIC DNA]</scope>
    <source>
        <strain evidence="2">ACCC05744</strain>
    </source>
</reference>
<dbReference type="STRING" id="1229276.DI53_1278"/>